<dbReference type="NCBIfam" id="TIGR01733">
    <property type="entry name" value="AA-adenyl-dom"/>
    <property type="match status" value="1"/>
</dbReference>
<sequence length="1757" mass="189661">MTSDNAALTDILPLSPLQEGMLFHSLYDRHAVDVYMPQMVIELEGDVDAAVLKTAIGALFERHDNLRACFRTRTRKGAPVQLIPARVEVLLREFDLLALDEPEREAELARLMAEDQVDRFDLARPPLLRFMLIRRSERGWRLVMTHHHILLDGWSIPVLIGELIELYRRHGDSSALAPVAPYKNYLAWLAGHDREAAREAWRQSLAGLDEPTLVVPPSASRLPGLPATVEAELGPALTERLTARIRRHGLTLNTVVQGTWAMALARLTGRDDIVFGVTVSGRPAEIQGVERMVGLLINTLPARLRVRSEASLAELLGGLQQEQGRLLPHQNLGLTEIQQQAGVGTLFDTLMVFQNYPTEPEAEHASEQRLRVVDAFSIDATHYPLGLTVFPGPSLRLRLDHQTDVIDRDTAERLLGWLVRLIEAVADDPSQPLSAVDVLGRAERERVLVEFNDTAHAVPRTTLAELFEAQAARTPDAVAAVAAGTELTFADLNTRANRLARALVDGGAGPERLVGLALPRTPELLVAVLAILKSGAAYVPIDPDYPAARIAHLVTDSAPVLVVTTADLAAVLPDGTPTLVLDAPATGDALAARSGADLRDDERTAPLDPQNLAYVIYTSGSTGLPKGVAVQHQNAVNLFHDHRAEFYRPETARAGRERFRVALAASISFDASVAGLLWMLDGHELHLADDESRYDPVAFVDFVASRHIDVVDVTPSFAEQLVDAGLLTGPRPAVLVVGGEAMRESLLTELVAAPGMSTYNFYGPTECTVDATSHRLAGDARQIIGRPVWNTRAYVLDRSLSPAPVGVVGELFVAGEGVARGYLGRPGLTAERFLPCPFGAPGERMYRTGDLVRRLADGSLEYVGRADEQVKIRGFRVELGEIEAVVQRHPDVAQSAVVTRTDRLGGAQVVAYVVPSAEISPVAAEQATTTDSMTERQLEEWLEVHEAIDTEESARIAFGEDFGGWDSSYTGGPIPLDEMRQWRGEVVRRILETGPSRILEIGVGSGLLLAKLVDHVGEYWGIDLSPTAIALLEAHIRREGLTGKVRLRSQPAHVTDGLPAGHFDTVVINSVVQYFPNGAYLRQVIEQALDLLAPGGRIFIGDVRRASTLRAFHTAILAGRAEDGARDTGALAAAVERATLLERELVIDPDFFTSLAAASEGRIGGVDIRLKQGEPHNELTRHRYEVVLHKAPVSPDSYAALPERAWSDSATGADDLTALLAEHEGPVRITGIPNARLVAEVAAADALARSAPLDEVRALLTRTPDGAVDPEALHAWARLNGRTVHTTWSRAGADTFDAVVLPAGAGAPAPVLTLTGVYTPPTAARPWQAAVNDPAGARRTGELAVSLRRHVGEVLPDYMVPSAVVVMDRLPLTPNGKLDRKALPAPDLAGHVASREPRTEREATLCGLFAEVLGIERVRIDDSFFDLGGNSLLAIRLASRVRAVLELELPVRVVFESPTVAALSPRLGVEDREAGLGVLLPLRRTGSRPPLFCVHPAGGLAWPYARLVGMLDADRPIYGIQARGITRPDLAPGSTEEMAKDYVEQIRTVRPEGPYNLLGWSWGGRIAHEVAVQLRRSGQEVALLAMLDAHPHAPDGESAGEAEFVSYILYEVGLDQSVLGEGQPPTFARLRDVLADSSSPLAELLAGSGSALSGLDESTLRALYDVYRNEAAIGAEPPAENFDGDLLFFTAGLEPGADSLAGLWRPFVGGRVENHEIACAHLDMADEEPLSEIAAVVEKHLAVGADRAERSTSESGA</sequence>
<dbReference type="Gene3D" id="3.40.50.980">
    <property type="match status" value="2"/>
</dbReference>
<protein>
    <submittedName>
        <fullName evidence="6">Amino acid adenylation domain-containing protein</fullName>
    </submittedName>
</protein>
<dbReference type="InterPro" id="IPR020802">
    <property type="entry name" value="TesA-like"/>
</dbReference>
<dbReference type="InterPro" id="IPR029058">
    <property type="entry name" value="AB_hydrolase_fold"/>
</dbReference>
<dbReference type="InterPro" id="IPR045851">
    <property type="entry name" value="AMP-bd_C_sf"/>
</dbReference>
<proteinExistence type="predicted"/>
<evidence type="ECO:0000256" key="1">
    <source>
        <dbReference type="ARBA" id="ARBA00001957"/>
    </source>
</evidence>
<dbReference type="Pfam" id="PF00975">
    <property type="entry name" value="Thioesterase"/>
    <property type="match status" value="1"/>
</dbReference>
<dbReference type="InterPro" id="IPR023213">
    <property type="entry name" value="CAT-like_dom_sf"/>
</dbReference>
<dbReference type="Gene3D" id="3.30.559.10">
    <property type="entry name" value="Chloramphenicol acetyltransferase-like domain"/>
    <property type="match status" value="1"/>
</dbReference>
<evidence type="ECO:0000256" key="2">
    <source>
        <dbReference type="ARBA" id="ARBA00022450"/>
    </source>
</evidence>
<dbReference type="InterPro" id="IPR001031">
    <property type="entry name" value="Thioesterase"/>
</dbReference>
<dbReference type="InterPro" id="IPR029063">
    <property type="entry name" value="SAM-dependent_MTases_sf"/>
</dbReference>
<evidence type="ECO:0000259" key="5">
    <source>
        <dbReference type="PROSITE" id="PS50075"/>
    </source>
</evidence>
<dbReference type="InterPro" id="IPR020806">
    <property type="entry name" value="PKS_PP-bd"/>
</dbReference>
<dbReference type="Pfam" id="PF00550">
    <property type="entry name" value="PP-binding"/>
    <property type="match status" value="1"/>
</dbReference>
<dbReference type="Gene3D" id="2.30.38.10">
    <property type="entry name" value="Luciferase, Domain 3"/>
    <property type="match status" value="1"/>
</dbReference>
<dbReference type="SUPFAM" id="SSF52777">
    <property type="entry name" value="CoA-dependent acyltransferases"/>
    <property type="match status" value="2"/>
</dbReference>
<dbReference type="Gene3D" id="3.30.300.30">
    <property type="match status" value="2"/>
</dbReference>
<dbReference type="InterPro" id="IPR000873">
    <property type="entry name" value="AMP-dep_synth/lig_dom"/>
</dbReference>
<dbReference type="CDD" id="cd02440">
    <property type="entry name" value="AdoMet_MTases"/>
    <property type="match status" value="1"/>
</dbReference>
<dbReference type="InterPro" id="IPR013217">
    <property type="entry name" value="Methyltransf_12"/>
</dbReference>
<dbReference type="Gene3D" id="3.40.50.150">
    <property type="entry name" value="Vaccinia Virus protein VP39"/>
    <property type="match status" value="1"/>
</dbReference>
<accession>A0ABZ1XFN8</accession>
<dbReference type="Gene3D" id="3.30.559.30">
    <property type="entry name" value="Nonribosomal peptide synthetase, condensation domain"/>
    <property type="match status" value="1"/>
</dbReference>
<dbReference type="RefSeq" id="WP_329396070.1">
    <property type="nucleotide sequence ID" value="NZ_CP109019.1"/>
</dbReference>
<dbReference type="CDD" id="cd19543">
    <property type="entry name" value="DCL_NRPS"/>
    <property type="match status" value="1"/>
</dbReference>
<dbReference type="Pfam" id="PF13193">
    <property type="entry name" value="AMP-binding_C"/>
    <property type="match status" value="2"/>
</dbReference>
<organism evidence="6 7">
    <name type="scientific">Streptomyces melanogenes</name>
    <dbReference type="NCBI Taxonomy" id="67326"/>
    <lineage>
        <taxon>Bacteria</taxon>
        <taxon>Bacillati</taxon>
        <taxon>Actinomycetota</taxon>
        <taxon>Actinomycetes</taxon>
        <taxon>Kitasatosporales</taxon>
        <taxon>Streptomycetaceae</taxon>
        <taxon>Streptomyces</taxon>
    </lineage>
</organism>
<dbReference type="SMART" id="SM00824">
    <property type="entry name" value="PKS_TE"/>
    <property type="match status" value="1"/>
</dbReference>
<dbReference type="InterPro" id="IPR020845">
    <property type="entry name" value="AMP-binding_CS"/>
</dbReference>
<dbReference type="Pfam" id="PF08242">
    <property type="entry name" value="Methyltransf_12"/>
    <property type="match status" value="1"/>
</dbReference>
<dbReference type="SUPFAM" id="SSF53335">
    <property type="entry name" value="S-adenosyl-L-methionine-dependent methyltransferases"/>
    <property type="match status" value="1"/>
</dbReference>
<evidence type="ECO:0000313" key="6">
    <source>
        <dbReference type="EMBL" id="WUT81608.1"/>
    </source>
</evidence>
<dbReference type="SUPFAM" id="SSF47336">
    <property type="entry name" value="ACP-like"/>
    <property type="match status" value="1"/>
</dbReference>
<evidence type="ECO:0000313" key="7">
    <source>
        <dbReference type="Proteomes" id="UP001432060"/>
    </source>
</evidence>
<gene>
    <name evidence="6" type="ORF">OG515_05005</name>
</gene>
<dbReference type="PROSITE" id="PS00012">
    <property type="entry name" value="PHOSPHOPANTETHEINE"/>
    <property type="match status" value="1"/>
</dbReference>
<dbReference type="PANTHER" id="PTHR45527">
    <property type="entry name" value="NONRIBOSOMAL PEPTIDE SYNTHETASE"/>
    <property type="match status" value="1"/>
</dbReference>
<dbReference type="InterPro" id="IPR010071">
    <property type="entry name" value="AA_adenyl_dom"/>
</dbReference>
<dbReference type="InterPro" id="IPR009081">
    <property type="entry name" value="PP-bd_ACP"/>
</dbReference>
<dbReference type="Pfam" id="PF00668">
    <property type="entry name" value="Condensation"/>
    <property type="match status" value="1"/>
</dbReference>
<dbReference type="Proteomes" id="UP001432060">
    <property type="component" value="Chromosome"/>
</dbReference>
<feature type="domain" description="Carrier" evidence="5">
    <location>
        <begin position="1396"/>
        <end position="1471"/>
    </location>
</feature>
<dbReference type="InterPro" id="IPR025110">
    <property type="entry name" value="AMP-bd_C"/>
</dbReference>
<name>A0ABZ1XFN8_9ACTN</name>
<dbReference type="InterPro" id="IPR036736">
    <property type="entry name" value="ACP-like_sf"/>
</dbReference>
<dbReference type="PANTHER" id="PTHR45527:SF1">
    <property type="entry name" value="FATTY ACID SYNTHASE"/>
    <property type="match status" value="1"/>
</dbReference>
<dbReference type="SMART" id="SM00823">
    <property type="entry name" value="PKS_PP"/>
    <property type="match status" value="1"/>
</dbReference>
<dbReference type="PROSITE" id="PS50075">
    <property type="entry name" value="CARRIER"/>
    <property type="match status" value="1"/>
</dbReference>
<dbReference type="CDD" id="cd05930">
    <property type="entry name" value="A_NRPS"/>
    <property type="match status" value="1"/>
</dbReference>
<evidence type="ECO:0000256" key="4">
    <source>
        <dbReference type="ARBA" id="ARBA00022737"/>
    </source>
</evidence>
<dbReference type="SUPFAM" id="SSF56801">
    <property type="entry name" value="Acetyl-CoA synthetase-like"/>
    <property type="match status" value="1"/>
</dbReference>
<dbReference type="PROSITE" id="PS00455">
    <property type="entry name" value="AMP_BINDING"/>
    <property type="match status" value="1"/>
</dbReference>
<dbReference type="Pfam" id="PF00501">
    <property type="entry name" value="AMP-binding"/>
    <property type="match status" value="1"/>
</dbReference>
<comment type="cofactor">
    <cofactor evidence="1">
        <name>pantetheine 4'-phosphate</name>
        <dbReference type="ChEBI" id="CHEBI:47942"/>
    </cofactor>
</comment>
<evidence type="ECO:0000256" key="3">
    <source>
        <dbReference type="ARBA" id="ARBA00022553"/>
    </source>
</evidence>
<dbReference type="EMBL" id="CP109019">
    <property type="protein sequence ID" value="WUT81608.1"/>
    <property type="molecule type" value="Genomic_DNA"/>
</dbReference>
<keyword evidence="7" id="KW-1185">Reference proteome</keyword>
<keyword evidence="2" id="KW-0596">Phosphopantetheine</keyword>
<keyword evidence="4" id="KW-0677">Repeat</keyword>
<dbReference type="InterPro" id="IPR006162">
    <property type="entry name" value="Ppantetheine_attach_site"/>
</dbReference>
<dbReference type="Gene3D" id="3.40.50.1820">
    <property type="entry name" value="alpha/beta hydrolase"/>
    <property type="match status" value="1"/>
</dbReference>
<reference evidence="6" key="1">
    <citation type="submission" date="2022-10" db="EMBL/GenBank/DDBJ databases">
        <title>The complete genomes of actinobacterial strains from the NBC collection.</title>
        <authorList>
            <person name="Joergensen T.S."/>
            <person name="Alvarez Arevalo M."/>
            <person name="Sterndorff E.B."/>
            <person name="Faurdal D."/>
            <person name="Vuksanovic O."/>
            <person name="Mourched A.-S."/>
            <person name="Charusanti P."/>
            <person name="Shaw S."/>
            <person name="Blin K."/>
            <person name="Weber T."/>
        </authorList>
    </citation>
    <scope>NUCLEOTIDE SEQUENCE</scope>
    <source>
        <strain evidence="6">NBC_00668</strain>
    </source>
</reference>
<dbReference type="InterPro" id="IPR001242">
    <property type="entry name" value="Condensation_dom"/>
</dbReference>
<keyword evidence="3" id="KW-0597">Phosphoprotein</keyword>
<dbReference type="SUPFAM" id="SSF53474">
    <property type="entry name" value="alpha/beta-Hydrolases"/>
    <property type="match status" value="1"/>
</dbReference>